<comment type="caution">
    <text evidence="1">The sequence shown here is derived from an EMBL/GenBank/DDBJ whole genome shotgun (WGS) entry which is preliminary data.</text>
</comment>
<evidence type="ECO:0000313" key="2">
    <source>
        <dbReference type="Proteomes" id="UP001617213"/>
    </source>
</evidence>
<sequence>MEASDFFRGAVNHLSRAERLFTHGKQNPEHYFYCALELRFGIESRLREYLQHQEHVAEKKKRGWQIAALGRDVEQAFAGCVREVRLDIWSGGYPMVRCKYTPVTPELRGIGEKLGNYLHAPKKEDLRELEQWKDFELLLARGLSLLSYACGGNLLGVPLVEPGAKQGRLNLSVPEEQKVLLKELFKQNSEILMKVSYCDPPGI</sequence>
<organism evidence="1 2">
    <name type="scientific">Pseudomonas sivasensis</name>
    <dbReference type="NCBI Taxonomy" id="1880678"/>
    <lineage>
        <taxon>Bacteria</taxon>
        <taxon>Pseudomonadati</taxon>
        <taxon>Pseudomonadota</taxon>
        <taxon>Gammaproteobacteria</taxon>
        <taxon>Pseudomonadales</taxon>
        <taxon>Pseudomonadaceae</taxon>
        <taxon>Pseudomonas</taxon>
    </lineage>
</organism>
<name>A0ABW8DT60_9PSED</name>
<reference evidence="1 2" key="1">
    <citation type="submission" date="2024-10" db="EMBL/GenBank/DDBJ databases">
        <title>The Natural Products Discovery Center: Release of the First 8490 Sequenced Strains for Exploring Actinobacteria Biosynthetic Diversity.</title>
        <authorList>
            <person name="Kalkreuter E."/>
            <person name="Kautsar S.A."/>
            <person name="Yang D."/>
            <person name="Bader C.D."/>
            <person name="Teijaro C.N."/>
            <person name="Fluegel L."/>
            <person name="Davis C.M."/>
            <person name="Simpson J.R."/>
            <person name="Lauterbach L."/>
            <person name="Steele A.D."/>
            <person name="Gui C."/>
            <person name="Meng S."/>
            <person name="Li G."/>
            <person name="Viehrig K."/>
            <person name="Ye F."/>
            <person name="Su P."/>
            <person name="Kiefer A.F."/>
            <person name="Nichols A."/>
            <person name="Cepeda A.J."/>
            <person name="Yan W."/>
            <person name="Fan B."/>
            <person name="Jiang Y."/>
            <person name="Adhikari A."/>
            <person name="Zheng C.-J."/>
            <person name="Schuster L."/>
            <person name="Cowan T.M."/>
            <person name="Smanski M.J."/>
            <person name="Chevrette M.G."/>
            <person name="De Carvalho L.P.S."/>
            <person name="Shen B."/>
        </authorList>
    </citation>
    <scope>NUCLEOTIDE SEQUENCE [LARGE SCALE GENOMIC DNA]</scope>
    <source>
        <strain evidence="1 2">NPDC087581</strain>
    </source>
</reference>
<proteinExistence type="predicted"/>
<dbReference type="EMBL" id="JBIUWZ010000001">
    <property type="protein sequence ID" value="MFJ2676781.1"/>
    <property type="molecule type" value="Genomic_DNA"/>
</dbReference>
<dbReference type="Proteomes" id="UP001617213">
    <property type="component" value="Unassembled WGS sequence"/>
</dbReference>
<accession>A0ABW8DT60</accession>
<evidence type="ECO:0000313" key="1">
    <source>
        <dbReference type="EMBL" id="MFJ2676781.1"/>
    </source>
</evidence>
<keyword evidence="2" id="KW-1185">Reference proteome</keyword>
<dbReference type="RefSeq" id="WP_401379673.1">
    <property type="nucleotide sequence ID" value="NZ_JBIUWZ010000001.1"/>
</dbReference>
<protein>
    <submittedName>
        <fullName evidence="1">Uncharacterized protein</fullName>
    </submittedName>
</protein>
<gene>
    <name evidence="1" type="ORF">ACIOWJ_01565</name>
</gene>